<keyword evidence="1" id="KW-1133">Transmembrane helix</keyword>
<accession>A0ABU3C6H1</accession>
<name>A0ABU3C6H1_9FLAO</name>
<feature type="transmembrane region" description="Helical" evidence="1">
    <location>
        <begin position="21"/>
        <end position="42"/>
    </location>
</feature>
<sequence>MRNIIRAILAGWGAKKLGGGCGCIGIIVVFIILWILLGYLGLGS</sequence>
<evidence type="ECO:0000256" key="1">
    <source>
        <dbReference type="SAM" id="Phobius"/>
    </source>
</evidence>
<keyword evidence="3" id="KW-1185">Reference proteome</keyword>
<proteinExistence type="predicted"/>
<gene>
    <name evidence="2" type="ORF">RM553_02905</name>
</gene>
<dbReference type="Proteomes" id="UP001262889">
    <property type="component" value="Unassembled WGS sequence"/>
</dbReference>
<evidence type="ECO:0000313" key="2">
    <source>
        <dbReference type="EMBL" id="MDT0641772.1"/>
    </source>
</evidence>
<dbReference type="RefSeq" id="WP_311533482.1">
    <property type="nucleotide sequence ID" value="NZ_JAVRHQ010000002.1"/>
</dbReference>
<keyword evidence="1" id="KW-0812">Transmembrane</keyword>
<keyword evidence="1" id="KW-0472">Membrane</keyword>
<reference evidence="2 3" key="1">
    <citation type="submission" date="2023-09" db="EMBL/GenBank/DDBJ databases">
        <authorList>
            <person name="Rey-Velasco X."/>
        </authorList>
    </citation>
    <scope>NUCLEOTIDE SEQUENCE [LARGE SCALE GENOMIC DNA]</scope>
    <source>
        <strain evidence="2 3">F363</strain>
    </source>
</reference>
<comment type="caution">
    <text evidence="2">The sequence shown here is derived from an EMBL/GenBank/DDBJ whole genome shotgun (WGS) entry which is preliminary data.</text>
</comment>
<organism evidence="2 3">
    <name type="scientific">Autumnicola tepida</name>
    <dbReference type="NCBI Taxonomy" id="3075595"/>
    <lineage>
        <taxon>Bacteria</taxon>
        <taxon>Pseudomonadati</taxon>
        <taxon>Bacteroidota</taxon>
        <taxon>Flavobacteriia</taxon>
        <taxon>Flavobacteriales</taxon>
        <taxon>Flavobacteriaceae</taxon>
        <taxon>Autumnicola</taxon>
    </lineage>
</organism>
<dbReference type="EMBL" id="JAVRHQ010000002">
    <property type="protein sequence ID" value="MDT0641772.1"/>
    <property type="molecule type" value="Genomic_DNA"/>
</dbReference>
<protein>
    <submittedName>
        <fullName evidence="2">Uncharacterized protein</fullName>
    </submittedName>
</protein>
<evidence type="ECO:0000313" key="3">
    <source>
        <dbReference type="Proteomes" id="UP001262889"/>
    </source>
</evidence>